<dbReference type="InterPro" id="IPR008253">
    <property type="entry name" value="Marvel"/>
</dbReference>
<keyword evidence="4 8" id="KW-1133">Transmembrane helix</keyword>
<proteinExistence type="inferred from homology"/>
<dbReference type="EMBL" id="CAWUFR010000070">
    <property type="protein sequence ID" value="CAK6964206.1"/>
    <property type="molecule type" value="Genomic_DNA"/>
</dbReference>
<evidence type="ECO:0000256" key="5">
    <source>
        <dbReference type="ARBA" id="ARBA00023136"/>
    </source>
</evidence>
<feature type="transmembrane region" description="Helical" evidence="8">
    <location>
        <begin position="58"/>
        <end position="83"/>
    </location>
</feature>
<protein>
    <submittedName>
        <fullName evidence="10">Myeloid-associated differentiation marker-like protein 2</fullName>
    </submittedName>
</protein>
<feature type="domain" description="MARVEL" evidence="9">
    <location>
        <begin position="1"/>
        <end position="127"/>
    </location>
</feature>
<feature type="transmembrane region" description="Helical" evidence="8">
    <location>
        <begin position="7"/>
        <end position="24"/>
    </location>
</feature>
<dbReference type="PANTHER" id="PTHR17068:SF12">
    <property type="entry name" value="MYELOID-ASSOCIATED DIFFERENTIATION MARKER-LIKE PROTEIN 2"/>
    <property type="match status" value="1"/>
</dbReference>
<dbReference type="PROSITE" id="PS51225">
    <property type="entry name" value="MARVEL"/>
    <property type="match status" value="2"/>
</dbReference>
<feature type="transmembrane region" description="Helical" evidence="8">
    <location>
        <begin position="166"/>
        <end position="189"/>
    </location>
</feature>
<evidence type="ECO:0000313" key="11">
    <source>
        <dbReference type="Proteomes" id="UP001314229"/>
    </source>
</evidence>
<feature type="transmembrane region" description="Helical" evidence="8">
    <location>
        <begin position="251"/>
        <end position="271"/>
    </location>
</feature>
<name>A0AAV1NXD7_SCOSC</name>
<accession>A0AAV1NXD7</accession>
<keyword evidence="5 7" id="KW-0472">Membrane</keyword>
<feature type="domain" description="MARVEL" evidence="9">
    <location>
        <begin position="130"/>
        <end position="280"/>
    </location>
</feature>
<evidence type="ECO:0000259" key="9">
    <source>
        <dbReference type="PROSITE" id="PS51225"/>
    </source>
</evidence>
<organism evidence="10 11">
    <name type="scientific">Scomber scombrus</name>
    <name type="common">Atlantic mackerel</name>
    <name type="synonym">Scomber vernalis</name>
    <dbReference type="NCBI Taxonomy" id="13677"/>
    <lineage>
        <taxon>Eukaryota</taxon>
        <taxon>Metazoa</taxon>
        <taxon>Chordata</taxon>
        <taxon>Craniata</taxon>
        <taxon>Vertebrata</taxon>
        <taxon>Euteleostomi</taxon>
        <taxon>Actinopterygii</taxon>
        <taxon>Neopterygii</taxon>
        <taxon>Teleostei</taxon>
        <taxon>Neoteleostei</taxon>
        <taxon>Acanthomorphata</taxon>
        <taxon>Pelagiaria</taxon>
        <taxon>Scombriformes</taxon>
        <taxon>Scombridae</taxon>
        <taxon>Scomber</taxon>
    </lineage>
</organism>
<feature type="transmembrane region" description="Helical" evidence="8">
    <location>
        <begin position="30"/>
        <end position="51"/>
    </location>
</feature>
<keyword evidence="3" id="KW-0677">Repeat</keyword>
<evidence type="ECO:0000256" key="6">
    <source>
        <dbReference type="ARBA" id="ARBA00034721"/>
    </source>
</evidence>
<keyword evidence="2 7" id="KW-0812">Transmembrane</keyword>
<dbReference type="PANTHER" id="PTHR17068">
    <property type="entry name" value="MYELOID-ASSOCIATED DIFFERENTIATION MARKER MYADM FAMILY MEMBER"/>
    <property type="match status" value="1"/>
</dbReference>
<comment type="caution">
    <text evidence="10">The sequence shown here is derived from an EMBL/GenBank/DDBJ whole genome shotgun (WGS) entry which is preliminary data.</text>
</comment>
<dbReference type="InterPro" id="IPR047123">
    <property type="entry name" value="MYADM-like"/>
</dbReference>
<dbReference type="GO" id="GO:0016020">
    <property type="term" value="C:membrane"/>
    <property type="evidence" value="ECO:0007669"/>
    <property type="project" value="UniProtKB-SubCell"/>
</dbReference>
<evidence type="ECO:0000313" key="10">
    <source>
        <dbReference type="EMBL" id="CAK6964206.1"/>
    </source>
</evidence>
<evidence type="ECO:0000256" key="1">
    <source>
        <dbReference type="ARBA" id="ARBA00004141"/>
    </source>
</evidence>
<reference evidence="10 11" key="1">
    <citation type="submission" date="2024-01" db="EMBL/GenBank/DDBJ databases">
        <authorList>
            <person name="Alioto T."/>
            <person name="Alioto T."/>
            <person name="Gomez Garrido J."/>
        </authorList>
    </citation>
    <scope>NUCLEOTIDE SEQUENCE [LARGE SCALE GENOMIC DNA]</scope>
</reference>
<evidence type="ECO:0000256" key="3">
    <source>
        <dbReference type="ARBA" id="ARBA00022737"/>
    </source>
</evidence>
<dbReference type="Proteomes" id="UP001314229">
    <property type="component" value="Unassembled WGS sequence"/>
</dbReference>
<evidence type="ECO:0000256" key="2">
    <source>
        <dbReference type="ARBA" id="ARBA00022692"/>
    </source>
</evidence>
<comment type="subcellular location">
    <subcellularLocation>
        <location evidence="1">Membrane</location>
        <topology evidence="1">Multi-pass membrane protein</topology>
    </subcellularLocation>
</comment>
<keyword evidence="11" id="KW-1185">Reference proteome</keyword>
<feature type="transmembrane region" description="Helical" evidence="8">
    <location>
        <begin position="89"/>
        <end position="117"/>
    </location>
</feature>
<evidence type="ECO:0000256" key="4">
    <source>
        <dbReference type="ARBA" id="ARBA00022989"/>
    </source>
</evidence>
<feature type="transmembrane region" description="Helical" evidence="8">
    <location>
        <begin position="137"/>
        <end position="160"/>
    </location>
</feature>
<feature type="transmembrane region" description="Helical" evidence="8">
    <location>
        <begin position="209"/>
        <end position="231"/>
    </location>
</feature>
<dbReference type="AlphaFoldDB" id="A0AAV1NXD7"/>
<evidence type="ECO:0000256" key="7">
    <source>
        <dbReference type="PROSITE-ProRule" id="PRU00581"/>
    </source>
</evidence>
<gene>
    <name evidence="10" type="ORF">FSCOSCO3_A012314</name>
</gene>
<evidence type="ECO:0000256" key="8">
    <source>
        <dbReference type="SAM" id="Phobius"/>
    </source>
</evidence>
<sequence length="280" mass="31367">MQAILRLLEIIFSALALCISLSMGRIVRPWGIWCDFVWVFCIIVPLVLLVMEALKWNILLAAFLPNWADLCCGLTLLCTVMIISASISFGVVFVCLSCISLIFCLVFSLIATGIFLVDSIMQKMKCPKGYLSGLRGVLRTAEAFIACIILTAASDYFALLPWAPRPGGMICSVIVFFVCLLATVVIILLHLLKLLRCLVSFGLNLMELVFNILAALLYLLAVILWCVFGYRHYYYYRTHYLGHPYNCWKCAFADLNAVTVGAIFNLILYIVDLVMSIKAR</sequence>
<comment type="similarity">
    <text evidence="6">Belongs to the MAL family.</text>
</comment>